<reference evidence="1 2" key="1">
    <citation type="submission" date="2015-06" db="EMBL/GenBank/DDBJ databases">
        <title>A Comprehensive Approach to Explore the Metabolic and Phylogenetic Diversity of Bacterial Steroid Degradation in the Environment: Testosterone as an Example.</title>
        <authorList>
            <person name="Yang F.-C."/>
            <person name="Chen Y.-L."/>
            <person name="Yu C.-P."/>
            <person name="Tang S.-L."/>
            <person name="Wang P.-H."/>
            <person name="Ismail W."/>
            <person name="Wang C.-H."/>
            <person name="Yang C.-Y."/>
            <person name="Chiang Y.-R."/>
        </authorList>
    </citation>
    <scope>NUCLEOTIDE SEQUENCE [LARGE SCALE GENOMIC DNA]</scope>
    <source>
        <strain evidence="1 2">DSM 18526</strain>
    </source>
</reference>
<dbReference type="Gene3D" id="3.30.300.20">
    <property type="match status" value="1"/>
</dbReference>
<gene>
    <name evidence="1" type="ORF">ACG33_02770</name>
</gene>
<evidence type="ECO:0000313" key="2">
    <source>
        <dbReference type="Proteomes" id="UP000070250"/>
    </source>
</evidence>
<accession>A0A127F925</accession>
<dbReference type="OrthoDB" id="5297623at2"/>
<dbReference type="RefSeq" id="WP_066918504.1">
    <property type="nucleotide sequence ID" value="NZ_CP011971.1"/>
</dbReference>
<proteinExistence type="predicted"/>
<dbReference type="AlphaFoldDB" id="A0A127F925"/>
<dbReference type="EMBL" id="CP011971">
    <property type="protein sequence ID" value="AMN46049.1"/>
    <property type="molecule type" value="Genomic_DNA"/>
</dbReference>
<keyword evidence="2" id="KW-1185">Reference proteome</keyword>
<dbReference type="Proteomes" id="UP000070250">
    <property type="component" value="Chromosome"/>
</dbReference>
<dbReference type="SUPFAM" id="SSF82784">
    <property type="entry name" value="OsmC-like"/>
    <property type="match status" value="1"/>
</dbReference>
<dbReference type="KEGG" id="sdf:ACG33_02770"/>
<dbReference type="InterPro" id="IPR015946">
    <property type="entry name" value="KH_dom-like_a/b"/>
</dbReference>
<dbReference type="Pfam" id="PF02566">
    <property type="entry name" value="OsmC"/>
    <property type="match status" value="1"/>
</dbReference>
<name>A0A127F925_STEDE</name>
<organism evidence="1 2">
    <name type="scientific">Steroidobacter denitrificans</name>
    <dbReference type="NCBI Taxonomy" id="465721"/>
    <lineage>
        <taxon>Bacteria</taxon>
        <taxon>Pseudomonadati</taxon>
        <taxon>Pseudomonadota</taxon>
        <taxon>Gammaproteobacteria</taxon>
        <taxon>Steroidobacterales</taxon>
        <taxon>Steroidobacteraceae</taxon>
        <taxon>Steroidobacter</taxon>
    </lineage>
</organism>
<dbReference type="InterPro" id="IPR003718">
    <property type="entry name" value="OsmC/Ohr_fam"/>
</dbReference>
<sequence length="159" mass="17428">MSGSEPIRITLEQQEDYAFRVSFDETSLAPLLTDEPPPLGKDQGPNPSRLLLTAIVNCMAASLLFSLRKFKNTPGKLRATISAATERNADGRWRIPTAQVILQLADAAADYQQLPRILEQFENFCVVTQSVRAGIDVQVMIQDAEGRVIHDQSGSVATS</sequence>
<dbReference type="STRING" id="465721.ACG33_02770"/>
<dbReference type="InterPro" id="IPR036102">
    <property type="entry name" value="OsmC/Ohrsf"/>
</dbReference>
<evidence type="ECO:0000313" key="1">
    <source>
        <dbReference type="EMBL" id="AMN46049.1"/>
    </source>
</evidence>
<dbReference type="PATRIC" id="fig|465721.4.peg.600"/>
<protein>
    <submittedName>
        <fullName evidence="1">Peroxiredoxin</fullName>
    </submittedName>
</protein>